<dbReference type="Proteomes" id="UP000001739">
    <property type="component" value="Plasmid pBPHYT01"/>
</dbReference>
<dbReference type="RefSeq" id="WP_012430948.1">
    <property type="nucleotide sequence ID" value="NC_010679.1"/>
</dbReference>
<evidence type="ECO:0000313" key="1">
    <source>
        <dbReference type="EMBL" id="ACD21575.1"/>
    </source>
</evidence>
<accession>B2TH26</accession>
<dbReference type="HOGENOM" id="CLU_1841377_0_0_4"/>
<proteinExistence type="predicted"/>
<sequence length="139" mass="14805">MGQTVRTLIVSASRGVFLDTCFGGLVFSRQASVLYCEAETFADVIDAKRFIARVHDTENTAWQFPADLSFVAVKTARQYATMAECVAAGQPAWVVTEARPFAVNLGNVTGHTMTVGPVSSGKSTSALAVMAALKGQRPM</sequence>
<keyword evidence="1" id="KW-0614">Plasmid</keyword>
<geneLocation type="plasmid" evidence="1 2">
    <name>pBPHYT01</name>
</geneLocation>
<dbReference type="KEGG" id="bpy:Bphyt_7290"/>
<gene>
    <name evidence="1" type="ordered locus">Bphyt_7290</name>
</gene>
<protein>
    <submittedName>
        <fullName evidence="1">Uncharacterized protein</fullName>
    </submittedName>
</protein>
<dbReference type="AlphaFoldDB" id="B2TH26"/>
<name>B2TH26_PARPJ</name>
<dbReference type="EMBL" id="CP001054">
    <property type="protein sequence ID" value="ACD21575.1"/>
    <property type="molecule type" value="Genomic_DNA"/>
</dbReference>
<reference evidence="1 2" key="1">
    <citation type="journal article" date="2011" name="J. Bacteriol.">
        <title>Complete genome sequence of the plant growth-promoting endophyte Burkholderia phytofirmans strain PsJN.</title>
        <authorList>
            <person name="Weilharter A."/>
            <person name="Mitter B."/>
            <person name="Shin M.V."/>
            <person name="Chain P.S."/>
            <person name="Nowak J."/>
            <person name="Sessitsch A."/>
        </authorList>
    </citation>
    <scope>NUCLEOTIDE SEQUENCE [LARGE SCALE GENOMIC DNA]</scope>
    <source>
        <strain evidence="2">DSM 17436 / LMG 22146 / PsJN</strain>
        <plasmid evidence="1 2">pBPHYT01</plasmid>
    </source>
</reference>
<organism evidence="1 2">
    <name type="scientific">Paraburkholderia phytofirmans (strain DSM 17436 / LMG 22146 / PsJN)</name>
    <name type="common">Burkholderia phytofirmans</name>
    <dbReference type="NCBI Taxonomy" id="398527"/>
    <lineage>
        <taxon>Bacteria</taxon>
        <taxon>Pseudomonadati</taxon>
        <taxon>Pseudomonadota</taxon>
        <taxon>Betaproteobacteria</taxon>
        <taxon>Burkholderiales</taxon>
        <taxon>Burkholderiaceae</taxon>
        <taxon>Paraburkholderia</taxon>
    </lineage>
</organism>
<evidence type="ECO:0000313" key="2">
    <source>
        <dbReference type="Proteomes" id="UP000001739"/>
    </source>
</evidence>